<keyword evidence="1" id="KW-1185">Reference proteome</keyword>
<sequence>MQPFHAGRVHDFIASAISCHDALGAVDPSRFNAADAHLVNVIRSQALGLLARYRAEAAVAAKSSFAMLSSDAGPRVESVLVALLDTLDRFQTEINRRTEVAKTAINRIPQWTPEQSWTRFEKRLLQAFDGSPLDSLTKLDLLTDKLDPGSREVISELPYEAESFEKAIEILKNEFQDN</sequence>
<dbReference type="Proteomes" id="UP000492821">
    <property type="component" value="Unassembled WGS sequence"/>
</dbReference>
<accession>A0A7E4W7B7</accession>
<evidence type="ECO:0000313" key="2">
    <source>
        <dbReference type="WBParaSite" id="Pan_g6950.t1"/>
    </source>
</evidence>
<dbReference type="AlphaFoldDB" id="A0A7E4W7B7"/>
<proteinExistence type="predicted"/>
<organism evidence="1 2">
    <name type="scientific">Panagrellus redivivus</name>
    <name type="common">Microworm</name>
    <dbReference type="NCBI Taxonomy" id="6233"/>
    <lineage>
        <taxon>Eukaryota</taxon>
        <taxon>Metazoa</taxon>
        <taxon>Ecdysozoa</taxon>
        <taxon>Nematoda</taxon>
        <taxon>Chromadorea</taxon>
        <taxon>Rhabditida</taxon>
        <taxon>Tylenchina</taxon>
        <taxon>Panagrolaimomorpha</taxon>
        <taxon>Panagrolaimoidea</taxon>
        <taxon>Panagrolaimidae</taxon>
        <taxon>Panagrellus</taxon>
    </lineage>
</organism>
<reference evidence="2" key="2">
    <citation type="submission" date="2020-10" db="UniProtKB">
        <authorList>
            <consortium name="WormBaseParasite"/>
        </authorList>
    </citation>
    <scope>IDENTIFICATION</scope>
</reference>
<dbReference type="WBParaSite" id="Pan_g6950.t1">
    <property type="protein sequence ID" value="Pan_g6950.t1"/>
    <property type="gene ID" value="Pan_g6950"/>
</dbReference>
<reference evidence="1" key="1">
    <citation type="journal article" date="2013" name="Genetics">
        <title>The draft genome and transcriptome of Panagrellus redivivus are shaped by the harsh demands of a free-living lifestyle.</title>
        <authorList>
            <person name="Srinivasan J."/>
            <person name="Dillman A.R."/>
            <person name="Macchietto M.G."/>
            <person name="Heikkinen L."/>
            <person name="Lakso M."/>
            <person name="Fracchia K.M."/>
            <person name="Antoshechkin I."/>
            <person name="Mortazavi A."/>
            <person name="Wong G."/>
            <person name="Sternberg P.W."/>
        </authorList>
    </citation>
    <scope>NUCLEOTIDE SEQUENCE [LARGE SCALE GENOMIC DNA]</scope>
    <source>
        <strain evidence="1">MT8872</strain>
    </source>
</reference>
<name>A0A7E4W7B7_PANRE</name>
<protein>
    <submittedName>
        <fullName evidence="2">COMM domain-containing protein</fullName>
    </submittedName>
</protein>
<evidence type="ECO:0000313" key="1">
    <source>
        <dbReference type="Proteomes" id="UP000492821"/>
    </source>
</evidence>